<dbReference type="AlphaFoldDB" id="A0A1A9VL11"/>
<evidence type="ECO:0000256" key="1">
    <source>
        <dbReference type="SAM" id="MobiDB-lite"/>
    </source>
</evidence>
<proteinExistence type="predicted"/>
<evidence type="ECO:0008006" key="4">
    <source>
        <dbReference type="Google" id="ProtNLM"/>
    </source>
</evidence>
<sequence length="354" mass="39639">MKILQIFLSRDNRKYLSNNPANLQFHNTPLTPNCPVYPCYKFSPSCDGILQEPCNSAYALPPQRLQLNDYEAVVPYIEKHNLVYAGVEERIAILNKDSNSSGNNGAVTLLLPVLVFASSNENFTGQDSCTRKQFCRNSCRAANGNSPLHPRRYPTNSSQSNNPDHLQFHNPQLRPNDSIDQLARFAERMAFKGSSYGKSPTRSTFALKFNRDLIECCNKVEQMAKEENNIDALEGARGDKTVADMIFEDFSTAPFNSPTASPDKNLERSPLFILLEKAKRCYSRKEKHLTLQGSQARLNPIKENNQLVGLEITVVFNGIWKESLDELSGGQRSLVALSSSIFLPGLQDDKLQTA</sequence>
<feature type="compositionally biased region" description="Polar residues" evidence="1">
    <location>
        <begin position="154"/>
        <end position="173"/>
    </location>
</feature>
<dbReference type="Gene3D" id="3.40.50.300">
    <property type="entry name" value="P-loop containing nucleotide triphosphate hydrolases"/>
    <property type="match status" value="1"/>
</dbReference>
<dbReference type="Proteomes" id="UP000078200">
    <property type="component" value="Unassembled WGS sequence"/>
</dbReference>
<accession>A0A1A9VL11</accession>
<dbReference type="InterPro" id="IPR027417">
    <property type="entry name" value="P-loop_NTPase"/>
</dbReference>
<evidence type="ECO:0000313" key="3">
    <source>
        <dbReference type="Proteomes" id="UP000078200"/>
    </source>
</evidence>
<name>A0A1A9VL11_GLOAU</name>
<dbReference type="VEuPathDB" id="VectorBase:GAUT040203"/>
<feature type="region of interest" description="Disordered" evidence="1">
    <location>
        <begin position="145"/>
        <end position="173"/>
    </location>
</feature>
<dbReference type="STRING" id="7395.A0A1A9VL11"/>
<dbReference type="EnsemblMetazoa" id="GAUT040203-RA">
    <property type="protein sequence ID" value="GAUT040203-PA"/>
    <property type="gene ID" value="GAUT040203"/>
</dbReference>
<evidence type="ECO:0000313" key="2">
    <source>
        <dbReference type="EnsemblMetazoa" id="GAUT040203-PA"/>
    </source>
</evidence>
<protein>
    <recommendedName>
        <fullName evidence="4">ABC transporter domain-containing protein</fullName>
    </recommendedName>
</protein>
<reference evidence="2" key="1">
    <citation type="submission" date="2020-05" db="UniProtKB">
        <authorList>
            <consortium name="EnsemblMetazoa"/>
        </authorList>
    </citation>
    <scope>IDENTIFICATION</scope>
    <source>
        <strain evidence="2">TTRI</strain>
    </source>
</reference>
<keyword evidence="3" id="KW-1185">Reference proteome</keyword>
<organism evidence="2 3">
    <name type="scientific">Glossina austeni</name>
    <name type="common">Savannah tsetse fly</name>
    <dbReference type="NCBI Taxonomy" id="7395"/>
    <lineage>
        <taxon>Eukaryota</taxon>
        <taxon>Metazoa</taxon>
        <taxon>Ecdysozoa</taxon>
        <taxon>Arthropoda</taxon>
        <taxon>Hexapoda</taxon>
        <taxon>Insecta</taxon>
        <taxon>Pterygota</taxon>
        <taxon>Neoptera</taxon>
        <taxon>Endopterygota</taxon>
        <taxon>Diptera</taxon>
        <taxon>Brachycera</taxon>
        <taxon>Muscomorpha</taxon>
        <taxon>Hippoboscoidea</taxon>
        <taxon>Glossinidae</taxon>
        <taxon>Glossina</taxon>
    </lineage>
</organism>